<sequence length="119" mass="12843">MGFREHLQDVCRSCDGAVACTLMGVDGIEVDTHVTDGGGIDVKNLLVEYSSLFRTAREAAEAHEAGGVAELSISTERLVTVARLVTPEYFMAVALTPEGNFGKARYLLRVTAPKLRSEL</sequence>
<dbReference type="Gene3D" id="3.30.450.30">
    <property type="entry name" value="Dynein light chain 2a, cytoplasmic"/>
    <property type="match status" value="1"/>
</dbReference>
<evidence type="ECO:0000313" key="2">
    <source>
        <dbReference type="Proteomes" id="UP001162891"/>
    </source>
</evidence>
<protein>
    <recommendedName>
        <fullName evidence="3">Roadblock/LAMTOR2 domain-containing protein</fullName>
    </recommendedName>
</protein>
<reference evidence="2" key="1">
    <citation type="journal article" date="2022" name="Int. J. Syst. Evol. Microbiol.">
        <title>Anaeromyxobacter oryzae sp. nov., Anaeromyxobacter diazotrophicus sp. nov. and Anaeromyxobacter paludicola sp. nov., isolated from paddy soils.</title>
        <authorList>
            <person name="Itoh H."/>
            <person name="Xu Z."/>
            <person name="Mise K."/>
            <person name="Masuda Y."/>
            <person name="Ushijima N."/>
            <person name="Hayakawa C."/>
            <person name="Shiratori Y."/>
            <person name="Senoo K."/>
        </authorList>
    </citation>
    <scope>NUCLEOTIDE SEQUENCE [LARGE SCALE GENOMIC DNA]</scope>
    <source>
        <strain evidence="2">Red232</strain>
    </source>
</reference>
<dbReference type="SUPFAM" id="SSF103196">
    <property type="entry name" value="Roadblock/LC7 domain"/>
    <property type="match status" value="1"/>
</dbReference>
<dbReference type="EMBL" id="AP025591">
    <property type="protein sequence ID" value="BDG04303.1"/>
    <property type="molecule type" value="Genomic_DNA"/>
</dbReference>
<evidence type="ECO:0008006" key="3">
    <source>
        <dbReference type="Google" id="ProtNLM"/>
    </source>
</evidence>
<keyword evidence="2" id="KW-1185">Reference proteome</keyword>
<organism evidence="1 2">
    <name type="scientific">Anaeromyxobacter oryzae</name>
    <dbReference type="NCBI Taxonomy" id="2918170"/>
    <lineage>
        <taxon>Bacteria</taxon>
        <taxon>Pseudomonadati</taxon>
        <taxon>Myxococcota</taxon>
        <taxon>Myxococcia</taxon>
        <taxon>Myxococcales</taxon>
        <taxon>Cystobacterineae</taxon>
        <taxon>Anaeromyxobacteraceae</taxon>
        <taxon>Anaeromyxobacter</taxon>
    </lineage>
</organism>
<evidence type="ECO:0000313" key="1">
    <source>
        <dbReference type="EMBL" id="BDG04303.1"/>
    </source>
</evidence>
<dbReference type="RefSeq" id="WP_248352665.1">
    <property type="nucleotide sequence ID" value="NZ_AP025591.1"/>
</dbReference>
<dbReference type="Proteomes" id="UP001162891">
    <property type="component" value="Chromosome"/>
</dbReference>
<name>A0ABN6MXN9_9BACT</name>
<accession>A0ABN6MXN9</accession>
<gene>
    <name evidence="1" type="ORF">AMOR_32990</name>
</gene>
<proteinExistence type="predicted"/>